<dbReference type="RefSeq" id="WP_085236915.1">
    <property type="nucleotide sequence ID" value="NZ_CP020773.1"/>
</dbReference>
<dbReference type="Gene3D" id="3.40.630.30">
    <property type="match status" value="1"/>
</dbReference>
<name>A0AAC9RVC2_9STAP</name>
<protein>
    <submittedName>
        <fullName evidence="2">GNAT family N-acetyltransferase</fullName>
    </submittedName>
</protein>
<dbReference type="KEGG" id="slz:B5P37_03485"/>
<dbReference type="InterPro" id="IPR016181">
    <property type="entry name" value="Acyl_CoA_acyltransferase"/>
</dbReference>
<reference evidence="2 3" key="1">
    <citation type="submission" date="2017-04" db="EMBL/GenBank/DDBJ databases">
        <authorList>
            <person name="Veseli I.A."/>
            <person name="Tang C."/>
            <person name="Pombert J.-F."/>
        </authorList>
    </citation>
    <scope>NUCLEOTIDE SEQUENCE [LARGE SCALE GENOMIC DNA]</scope>
    <source>
        <strain evidence="2 3">ATCC 700373</strain>
    </source>
</reference>
<dbReference type="AlphaFoldDB" id="A0AAC9RVC2"/>
<dbReference type="CDD" id="cd00298">
    <property type="entry name" value="ACD_sHsps_p23-like"/>
    <property type="match status" value="1"/>
</dbReference>
<keyword evidence="3" id="KW-1185">Reference proteome</keyword>
<sequence length="255" mass="29523">MKFQMSDIYVEGKLESRDERVTIYLTPNAPLTYDSNKWIYHQMPDRLTFKADMLRQQSIHRSHRMYHLKFEFPENIKPDATMLQFLRSQGFQIGSVELYAIEAADLRKLKGPRVQIKRVTLENIADYMAVNTPLSLQYGEDYLKESHRLLHERCQKPTYPLQSYVAYEHATPVGIMNLIETDRTVELDGFAVAEHARGRGIGSSMQVFTGEVADTRPVILLADAEDTARDMYMKQGYTFMSFQYSVLKEKSSVLT</sequence>
<dbReference type="PROSITE" id="PS51186">
    <property type="entry name" value="GNAT"/>
    <property type="match status" value="1"/>
</dbReference>
<proteinExistence type="predicted"/>
<feature type="domain" description="N-acetyltransferase" evidence="1">
    <location>
        <begin position="114"/>
        <end position="255"/>
    </location>
</feature>
<dbReference type="EMBL" id="CP020773">
    <property type="protein sequence ID" value="ARJ50437.1"/>
    <property type="molecule type" value="Genomic_DNA"/>
</dbReference>
<evidence type="ECO:0000313" key="2">
    <source>
        <dbReference type="EMBL" id="ARJ50437.1"/>
    </source>
</evidence>
<evidence type="ECO:0000313" key="3">
    <source>
        <dbReference type="Proteomes" id="UP000242864"/>
    </source>
</evidence>
<dbReference type="CDD" id="cd04301">
    <property type="entry name" value="NAT_SF"/>
    <property type="match status" value="1"/>
</dbReference>
<dbReference type="GO" id="GO:0016747">
    <property type="term" value="F:acyltransferase activity, transferring groups other than amino-acyl groups"/>
    <property type="evidence" value="ECO:0007669"/>
    <property type="project" value="InterPro"/>
</dbReference>
<accession>A0AAC9RVC2</accession>
<dbReference type="SUPFAM" id="SSF55729">
    <property type="entry name" value="Acyl-CoA N-acyltransferases (Nat)"/>
    <property type="match status" value="1"/>
</dbReference>
<dbReference type="Pfam" id="PF18467">
    <property type="entry name" value="DUF5613"/>
    <property type="match status" value="1"/>
</dbReference>
<dbReference type="Pfam" id="PF13508">
    <property type="entry name" value="Acetyltransf_7"/>
    <property type="match status" value="1"/>
</dbReference>
<organism evidence="2 3">
    <name type="scientific">Staphylococcus lutrae</name>
    <dbReference type="NCBI Taxonomy" id="155085"/>
    <lineage>
        <taxon>Bacteria</taxon>
        <taxon>Bacillati</taxon>
        <taxon>Bacillota</taxon>
        <taxon>Bacilli</taxon>
        <taxon>Bacillales</taxon>
        <taxon>Staphylococcaceae</taxon>
        <taxon>Staphylococcus</taxon>
    </lineage>
</organism>
<gene>
    <name evidence="2" type="ORF">B5P37_03485</name>
</gene>
<evidence type="ECO:0000259" key="1">
    <source>
        <dbReference type="PROSITE" id="PS51186"/>
    </source>
</evidence>
<dbReference type="Proteomes" id="UP000242864">
    <property type="component" value="Chromosome"/>
</dbReference>
<dbReference type="InterPro" id="IPR000182">
    <property type="entry name" value="GNAT_dom"/>
</dbReference>
<dbReference type="InterPro" id="IPR040549">
    <property type="entry name" value="DUF5613"/>
</dbReference>